<dbReference type="InterPro" id="IPR027417">
    <property type="entry name" value="P-loop_NTPase"/>
</dbReference>
<dbReference type="RefSeq" id="WP_048855777.1">
    <property type="nucleotide sequence ID" value="NZ_BANJ01000015.1"/>
</dbReference>
<dbReference type="Gene3D" id="3.40.50.300">
    <property type="entry name" value="P-loop containing nucleotide triphosphate hydrolases"/>
    <property type="match status" value="1"/>
</dbReference>
<protein>
    <recommendedName>
        <fullName evidence="3">Shikimate kinase</fullName>
    </recommendedName>
</protein>
<name>A0A0D6Q6R8_KOMXY</name>
<evidence type="ECO:0000313" key="2">
    <source>
        <dbReference type="Proteomes" id="UP000032683"/>
    </source>
</evidence>
<gene>
    <name evidence="1" type="ORF">Gxy13693_015_015</name>
</gene>
<accession>A0A0D6Q6R8</accession>
<organism evidence="1 2">
    <name type="scientific">Komagataeibacter xylinus NBRC 13693</name>
    <dbReference type="NCBI Taxonomy" id="1234668"/>
    <lineage>
        <taxon>Bacteria</taxon>
        <taxon>Pseudomonadati</taxon>
        <taxon>Pseudomonadota</taxon>
        <taxon>Alphaproteobacteria</taxon>
        <taxon>Acetobacterales</taxon>
        <taxon>Acetobacteraceae</taxon>
        <taxon>Komagataeibacter</taxon>
    </lineage>
</organism>
<proteinExistence type="predicted"/>
<evidence type="ECO:0000313" key="1">
    <source>
        <dbReference type="EMBL" id="GAN99038.1"/>
    </source>
</evidence>
<dbReference type="AlphaFoldDB" id="A0A0D6Q6R8"/>
<dbReference type="EMBL" id="BANJ01000015">
    <property type="protein sequence ID" value="GAN99038.1"/>
    <property type="molecule type" value="Genomic_DNA"/>
</dbReference>
<reference evidence="1 2" key="1">
    <citation type="submission" date="2012-11" db="EMBL/GenBank/DDBJ databases">
        <title>Whole genome sequence of Gluconacetobacter xylinus NBRC 13693.</title>
        <authorList>
            <person name="Azuma Y."/>
            <person name="Higashiura N."/>
            <person name="Hirakawa H."/>
            <person name="Matsushita K."/>
        </authorList>
    </citation>
    <scope>NUCLEOTIDE SEQUENCE [LARGE SCALE GENOMIC DNA]</scope>
    <source>
        <strain evidence="1 2">NBRC 13693</strain>
    </source>
</reference>
<dbReference type="SUPFAM" id="SSF52540">
    <property type="entry name" value="P-loop containing nucleoside triphosphate hydrolases"/>
    <property type="match status" value="1"/>
</dbReference>
<sequence length="165" mass="18580">MSKCAVFLNGPVGSGKTSLGRAVAACNGAAFIDGDDLSDPNRPWFCSILQTSRAIVREGERHLQQGKCVVIAYPLTCMNWIYFRRKFNENNIRTVFVSLKASYETITDTRRGRHFDVGEHDRIQDMITEGYDARAFSDIVFDNNGFDFGTALSRLDAELRRFIAP</sequence>
<dbReference type="Proteomes" id="UP000032683">
    <property type="component" value="Unassembled WGS sequence"/>
</dbReference>
<comment type="caution">
    <text evidence="1">The sequence shown here is derived from an EMBL/GenBank/DDBJ whole genome shotgun (WGS) entry which is preliminary data.</text>
</comment>
<evidence type="ECO:0008006" key="3">
    <source>
        <dbReference type="Google" id="ProtNLM"/>
    </source>
</evidence>